<dbReference type="EMBL" id="JBBHLL010000244">
    <property type="protein sequence ID" value="KAK7808243.1"/>
    <property type="molecule type" value="Genomic_DNA"/>
</dbReference>
<comment type="caution">
    <text evidence="5">The sequence shown here is derived from an EMBL/GenBank/DDBJ whole genome shotgun (WGS) entry which is preliminary data.</text>
</comment>
<evidence type="ECO:0000259" key="4">
    <source>
        <dbReference type="PROSITE" id="PS50041"/>
    </source>
</evidence>
<organism evidence="5 6">
    <name type="scientific">Myodes glareolus</name>
    <name type="common">Bank vole</name>
    <name type="synonym">Clethrionomys glareolus</name>
    <dbReference type="NCBI Taxonomy" id="447135"/>
    <lineage>
        <taxon>Eukaryota</taxon>
        <taxon>Metazoa</taxon>
        <taxon>Chordata</taxon>
        <taxon>Craniata</taxon>
        <taxon>Vertebrata</taxon>
        <taxon>Euteleostomi</taxon>
        <taxon>Mammalia</taxon>
        <taxon>Eutheria</taxon>
        <taxon>Euarchontoglires</taxon>
        <taxon>Glires</taxon>
        <taxon>Rodentia</taxon>
        <taxon>Myomorpha</taxon>
        <taxon>Muroidea</taxon>
        <taxon>Cricetidae</taxon>
        <taxon>Arvicolinae</taxon>
        <taxon>Myodes</taxon>
    </lineage>
</organism>
<keyword evidence="1" id="KW-0430">Lectin</keyword>
<feature type="transmembrane region" description="Helical" evidence="3">
    <location>
        <begin position="15"/>
        <end position="38"/>
    </location>
</feature>
<dbReference type="SMART" id="SM00034">
    <property type="entry name" value="CLECT"/>
    <property type="match status" value="1"/>
</dbReference>
<keyword evidence="3" id="KW-1133">Transmembrane helix</keyword>
<keyword evidence="6" id="KW-1185">Reference proteome</keyword>
<dbReference type="InterPro" id="IPR001304">
    <property type="entry name" value="C-type_lectin-like"/>
</dbReference>
<dbReference type="InterPro" id="IPR016187">
    <property type="entry name" value="CTDL_fold"/>
</dbReference>
<dbReference type="CDD" id="cd03590">
    <property type="entry name" value="CLECT_DC-SIGN_like"/>
    <property type="match status" value="1"/>
</dbReference>
<keyword evidence="3" id="KW-0812">Transmembrane</keyword>
<dbReference type="InterPro" id="IPR016186">
    <property type="entry name" value="C-type_lectin-like/link_sf"/>
</dbReference>
<dbReference type="Proteomes" id="UP001488838">
    <property type="component" value="Unassembled WGS sequence"/>
</dbReference>
<name>A0AAW0I259_MYOGA</name>
<dbReference type="SUPFAM" id="SSF56436">
    <property type="entry name" value="C-type lectin-like"/>
    <property type="match status" value="1"/>
</dbReference>
<dbReference type="GO" id="GO:0030246">
    <property type="term" value="F:carbohydrate binding"/>
    <property type="evidence" value="ECO:0007669"/>
    <property type="project" value="UniProtKB-KW"/>
</dbReference>
<accession>A0AAW0I259</accession>
<dbReference type="InterPro" id="IPR050111">
    <property type="entry name" value="C-type_lectin/snaclec_domain"/>
</dbReference>
<dbReference type="PANTHER" id="PTHR22803">
    <property type="entry name" value="MANNOSE, PHOSPHOLIPASE, LECTIN RECEPTOR RELATED"/>
    <property type="match status" value="1"/>
</dbReference>
<keyword evidence="3" id="KW-0472">Membrane</keyword>
<evidence type="ECO:0000256" key="3">
    <source>
        <dbReference type="SAM" id="Phobius"/>
    </source>
</evidence>
<dbReference type="Gene3D" id="1.20.5.170">
    <property type="match status" value="1"/>
</dbReference>
<protein>
    <recommendedName>
        <fullName evidence="4">C-type lectin domain-containing protein</fullName>
    </recommendedName>
</protein>
<evidence type="ECO:0000313" key="6">
    <source>
        <dbReference type="Proteomes" id="UP001488838"/>
    </source>
</evidence>
<dbReference type="Pfam" id="PF00059">
    <property type="entry name" value="Lectin_C"/>
    <property type="match status" value="1"/>
</dbReference>
<feature type="coiled-coil region" evidence="2">
    <location>
        <begin position="122"/>
        <end position="159"/>
    </location>
</feature>
<gene>
    <name evidence="5" type="ORF">U0070_016968</name>
</gene>
<feature type="coiled-coil region" evidence="2">
    <location>
        <begin position="63"/>
        <end position="97"/>
    </location>
</feature>
<dbReference type="Gene3D" id="3.10.100.10">
    <property type="entry name" value="Mannose-Binding Protein A, subunit A"/>
    <property type="match status" value="1"/>
</dbReference>
<evidence type="ECO:0000256" key="2">
    <source>
        <dbReference type="SAM" id="Coils"/>
    </source>
</evidence>
<feature type="domain" description="C-type lectin" evidence="4">
    <location>
        <begin position="177"/>
        <end position="275"/>
    </location>
</feature>
<dbReference type="SUPFAM" id="SSF58100">
    <property type="entry name" value="Bacterial hemolysins"/>
    <property type="match status" value="1"/>
</dbReference>
<reference evidence="5 6" key="1">
    <citation type="journal article" date="2023" name="bioRxiv">
        <title>Conserved and derived expression patterns and positive selection on dental genes reveal complex evolutionary context of ever-growing rodent molars.</title>
        <authorList>
            <person name="Calamari Z.T."/>
            <person name="Song A."/>
            <person name="Cohen E."/>
            <person name="Akter M."/>
            <person name="Roy R.D."/>
            <person name="Hallikas O."/>
            <person name="Christensen M.M."/>
            <person name="Li P."/>
            <person name="Marangoni P."/>
            <person name="Jernvall J."/>
            <person name="Klein O.D."/>
        </authorList>
    </citation>
    <scope>NUCLEOTIDE SEQUENCE [LARGE SCALE GENOMIC DNA]</scope>
    <source>
        <strain evidence="5">V071</strain>
    </source>
</reference>
<keyword evidence="2" id="KW-0175">Coiled coil</keyword>
<dbReference type="InterPro" id="IPR033989">
    <property type="entry name" value="CD209-like_CTLD"/>
</dbReference>
<feature type="non-terminal residue" evidence="5">
    <location>
        <position position="1"/>
    </location>
</feature>
<dbReference type="AlphaFoldDB" id="A0AAW0I259"/>
<proteinExistence type="predicted"/>
<evidence type="ECO:0000256" key="1">
    <source>
        <dbReference type="ARBA" id="ARBA00022734"/>
    </source>
</evidence>
<evidence type="ECO:0000313" key="5">
    <source>
        <dbReference type="EMBL" id="KAK7808243.1"/>
    </source>
</evidence>
<sequence>PSPKSDLSQVLRKTLNLRVAFICLSLVLVASIVFQAVFYPRMMGKILEVKSDAQMLRGRVDNVSTLRSDLEKDRGRVEEAEVQMQMLNTSLTRVRSQILTLRNNMEVFGAQITMLTGSWEEVGNLNAKIPELQRDLDKASALNAKVRGLQNSLENVNKLLQKQSDILEMVSRGWKYFRGNFYYFSHTVKTWYSVEQFCISKDAHLTSVTSESEQEFLYKTADGLPFWIGLTKAGTNGDWFWVDETPFSMEQSKRVAFPQAWNDASCDSKLPFVCKRPHI</sequence>
<dbReference type="PROSITE" id="PS50041">
    <property type="entry name" value="C_TYPE_LECTIN_2"/>
    <property type="match status" value="1"/>
</dbReference>